<evidence type="ECO:0000313" key="14">
    <source>
        <dbReference type="Proteomes" id="UP001497497"/>
    </source>
</evidence>
<evidence type="ECO:0000256" key="1">
    <source>
        <dbReference type="ARBA" id="ARBA00004167"/>
    </source>
</evidence>
<dbReference type="GO" id="GO:0044331">
    <property type="term" value="P:cell-cell adhesion mediated by cadherin"/>
    <property type="evidence" value="ECO:0007669"/>
    <property type="project" value="TreeGrafter"/>
</dbReference>
<feature type="domain" description="Cadherin" evidence="12">
    <location>
        <begin position="483"/>
        <end position="591"/>
    </location>
</feature>
<feature type="signal peptide" evidence="11">
    <location>
        <begin position="1"/>
        <end position="35"/>
    </location>
</feature>
<keyword evidence="6 10" id="KW-1133">Transmembrane helix</keyword>
<evidence type="ECO:0000256" key="7">
    <source>
        <dbReference type="ARBA" id="ARBA00023136"/>
    </source>
</evidence>
<name>A0AAV2I4N1_LYMST</name>
<feature type="domain" description="Cadherin" evidence="12">
    <location>
        <begin position="145"/>
        <end position="254"/>
    </location>
</feature>
<dbReference type="SUPFAM" id="SSF49313">
    <property type="entry name" value="Cadherin-like"/>
    <property type="match status" value="5"/>
</dbReference>
<feature type="domain" description="Cadherin" evidence="12">
    <location>
        <begin position="44"/>
        <end position="144"/>
    </location>
</feature>
<dbReference type="InterPro" id="IPR002126">
    <property type="entry name" value="Cadherin-like_dom"/>
</dbReference>
<dbReference type="InterPro" id="IPR020894">
    <property type="entry name" value="Cadherin_CS"/>
</dbReference>
<feature type="compositionally biased region" description="Low complexity" evidence="9">
    <location>
        <begin position="800"/>
        <end position="812"/>
    </location>
</feature>
<dbReference type="PROSITE" id="PS00232">
    <property type="entry name" value="CADHERIN_1"/>
    <property type="match status" value="1"/>
</dbReference>
<dbReference type="GO" id="GO:0005912">
    <property type="term" value="C:adherens junction"/>
    <property type="evidence" value="ECO:0007669"/>
    <property type="project" value="TreeGrafter"/>
</dbReference>
<evidence type="ECO:0000256" key="5">
    <source>
        <dbReference type="ARBA" id="ARBA00022837"/>
    </source>
</evidence>
<feature type="transmembrane region" description="Helical" evidence="10">
    <location>
        <begin position="587"/>
        <end position="612"/>
    </location>
</feature>
<dbReference type="GO" id="GO:0034332">
    <property type="term" value="P:adherens junction organization"/>
    <property type="evidence" value="ECO:0007669"/>
    <property type="project" value="TreeGrafter"/>
</dbReference>
<evidence type="ECO:0000256" key="9">
    <source>
        <dbReference type="SAM" id="MobiDB-lite"/>
    </source>
</evidence>
<dbReference type="GO" id="GO:0005509">
    <property type="term" value="F:calcium ion binding"/>
    <property type="evidence" value="ECO:0007669"/>
    <property type="project" value="UniProtKB-UniRule"/>
</dbReference>
<dbReference type="PANTHER" id="PTHR24027">
    <property type="entry name" value="CADHERIN-23"/>
    <property type="match status" value="1"/>
</dbReference>
<comment type="subcellular location">
    <subcellularLocation>
        <location evidence="1">Membrane</location>
        <topology evidence="1">Single-pass membrane protein</topology>
    </subcellularLocation>
</comment>
<keyword evidence="7 10" id="KW-0472">Membrane</keyword>
<accession>A0AAV2I4N1</accession>
<comment type="caution">
    <text evidence="13">The sequence shown here is derived from an EMBL/GenBank/DDBJ whole genome shotgun (WGS) entry which is preliminary data.</text>
</comment>
<gene>
    <name evidence="13" type="ORF">GSLYS_00015284001</name>
</gene>
<feature type="chain" id="PRO_5043539344" description="Cadherin domain-containing protein" evidence="11">
    <location>
        <begin position="36"/>
        <end position="832"/>
    </location>
</feature>
<dbReference type="Gene3D" id="2.60.40.60">
    <property type="entry name" value="Cadherins"/>
    <property type="match status" value="5"/>
</dbReference>
<dbReference type="SMART" id="SM00112">
    <property type="entry name" value="CA"/>
    <property type="match status" value="5"/>
</dbReference>
<evidence type="ECO:0000256" key="6">
    <source>
        <dbReference type="ARBA" id="ARBA00022989"/>
    </source>
</evidence>
<dbReference type="GO" id="GO:0045296">
    <property type="term" value="F:cadherin binding"/>
    <property type="evidence" value="ECO:0007669"/>
    <property type="project" value="TreeGrafter"/>
</dbReference>
<keyword evidence="3 11" id="KW-0732">Signal</keyword>
<proteinExistence type="predicted"/>
<dbReference type="AlphaFoldDB" id="A0AAV2I4N1"/>
<dbReference type="CDD" id="cd11304">
    <property type="entry name" value="Cadherin_repeat"/>
    <property type="match status" value="5"/>
</dbReference>
<evidence type="ECO:0000256" key="4">
    <source>
        <dbReference type="ARBA" id="ARBA00022737"/>
    </source>
</evidence>
<dbReference type="InterPro" id="IPR039808">
    <property type="entry name" value="Cadherin"/>
</dbReference>
<feature type="domain" description="Cadherin" evidence="12">
    <location>
        <begin position="387"/>
        <end position="484"/>
    </location>
</feature>
<dbReference type="PANTHER" id="PTHR24027:SF422">
    <property type="entry name" value="CADHERIN DOMAIN-CONTAINING PROTEIN"/>
    <property type="match status" value="1"/>
</dbReference>
<keyword evidence="5 8" id="KW-0106">Calcium</keyword>
<dbReference type="GO" id="GO:0016339">
    <property type="term" value="P:calcium-dependent cell-cell adhesion via plasma membrane cell adhesion molecules"/>
    <property type="evidence" value="ECO:0007669"/>
    <property type="project" value="TreeGrafter"/>
</dbReference>
<dbReference type="GO" id="GO:0008013">
    <property type="term" value="F:beta-catenin binding"/>
    <property type="evidence" value="ECO:0007669"/>
    <property type="project" value="TreeGrafter"/>
</dbReference>
<protein>
    <recommendedName>
        <fullName evidence="12">Cadherin domain-containing protein</fullName>
    </recommendedName>
</protein>
<dbReference type="PROSITE" id="PS50268">
    <property type="entry name" value="CADHERIN_2"/>
    <property type="match status" value="5"/>
</dbReference>
<dbReference type="PRINTS" id="PR00205">
    <property type="entry name" value="CADHERIN"/>
</dbReference>
<organism evidence="13 14">
    <name type="scientific">Lymnaea stagnalis</name>
    <name type="common">Great pond snail</name>
    <name type="synonym">Helix stagnalis</name>
    <dbReference type="NCBI Taxonomy" id="6523"/>
    <lineage>
        <taxon>Eukaryota</taxon>
        <taxon>Metazoa</taxon>
        <taxon>Spiralia</taxon>
        <taxon>Lophotrochozoa</taxon>
        <taxon>Mollusca</taxon>
        <taxon>Gastropoda</taxon>
        <taxon>Heterobranchia</taxon>
        <taxon>Euthyneura</taxon>
        <taxon>Panpulmonata</taxon>
        <taxon>Hygrophila</taxon>
        <taxon>Lymnaeoidea</taxon>
        <taxon>Lymnaeidae</taxon>
        <taxon>Lymnaea</taxon>
    </lineage>
</organism>
<feature type="region of interest" description="Disordered" evidence="9">
    <location>
        <begin position="710"/>
        <end position="747"/>
    </location>
</feature>
<reference evidence="13 14" key="1">
    <citation type="submission" date="2024-04" db="EMBL/GenBank/DDBJ databases">
        <authorList>
            <consortium name="Genoscope - CEA"/>
            <person name="William W."/>
        </authorList>
    </citation>
    <scope>NUCLEOTIDE SEQUENCE [LARGE SCALE GENOMIC DNA]</scope>
</reference>
<dbReference type="GO" id="GO:0000902">
    <property type="term" value="P:cell morphogenesis"/>
    <property type="evidence" value="ECO:0007669"/>
    <property type="project" value="TreeGrafter"/>
</dbReference>
<dbReference type="GO" id="GO:0007156">
    <property type="term" value="P:homophilic cell adhesion via plasma membrane adhesion molecules"/>
    <property type="evidence" value="ECO:0007669"/>
    <property type="project" value="InterPro"/>
</dbReference>
<dbReference type="GO" id="GO:0016342">
    <property type="term" value="C:catenin complex"/>
    <property type="evidence" value="ECO:0007669"/>
    <property type="project" value="TreeGrafter"/>
</dbReference>
<feature type="region of interest" description="Disordered" evidence="9">
    <location>
        <begin position="782"/>
        <end position="832"/>
    </location>
</feature>
<dbReference type="EMBL" id="CAXITT010000446">
    <property type="protein sequence ID" value="CAL1541678.1"/>
    <property type="molecule type" value="Genomic_DNA"/>
</dbReference>
<evidence type="ECO:0000256" key="8">
    <source>
        <dbReference type="PROSITE-ProRule" id="PRU00043"/>
    </source>
</evidence>
<evidence type="ECO:0000256" key="3">
    <source>
        <dbReference type="ARBA" id="ARBA00022729"/>
    </source>
</evidence>
<feature type="compositionally biased region" description="Polar residues" evidence="9">
    <location>
        <begin position="821"/>
        <end position="832"/>
    </location>
</feature>
<feature type="domain" description="Cadherin" evidence="12">
    <location>
        <begin position="255"/>
        <end position="386"/>
    </location>
</feature>
<evidence type="ECO:0000256" key="2">
    <source>
        <dbReference type="ARBA" id="ARBA00022692"/>
    </source>
</evidence>
<sequence>MEQRKLKRFNMTPRRLHCQLTVLVLLHIARTLCQAQDACQPTGFQPEVFLTVLENVSLGHVVYKTVFTADSSLIALSATIPNTLFAFDGTNRTIYVNGSLDAELRLTLGTIEISCSPLPAGSQAGNRVRLYVEIQDVNDNSPVFTNSVYNISVGEMTQLNASISTNIKATDADVTPEFNILYYSIIDGPFKSYFFIKDPLKSEITLLKKLDFETLPLMNLTIMAQDQPQSGVKFNSTCLLIIRILDEDDQNPVFNESLYRGFLNTSMSVNSTVTIKPPIAAYDPDITLHAPIVFSFHGRFVTISLCLVSNSSKILLCYTIQLHSIGKSESILAIDPITAVVTLVRLPTASEVYLLVQATQTDNPSRYGVALLAIQVQGSNVNAPVFSRSAYNVVVSEVFPKGTIVTSVLASDADSGSVITYSMADPTGHFYINSITGDIILTEALSYVNKSEYLLHVSADDGTFKTTTNLTISVWPVNKSPPKILTSNLTVAAERNSGDIVITIKASAEDKGAALSYRILTYNDLFEINNKGEIMISSKSELLTYNSYPIAVVVSDGGQPSYETSTVVTINFPSRAVELVASAEMDVIPVIILGVIAGVFLIIIIILIYYICRRRLRHEEPLDRVKKPGSLSHNPRALTFKQKQGTLGRTARMNIDFSEEISDGDSVLQQDNPLNISNKGSYYNFINVDSEAEPSYSNEIQVETTVIPFSNPNYDAANETTDIENTDNNSQGSGDSDDYSPRNKDALAPFYRNGSLSTYRESSDSDRSFTLSPTEVKKILMPGSLAQTKVPEENGAFWDESTSPEPTSSSEENIATDLTVPGSQKQELTVYF</sequence>
<dbReference type="GO" id="GO:0007043">
    <property type="term" value="P:cell-cell junction assembly"/>
    <property type="evidence" value="ECO:0007669"/>
    <property type="project" value="TreeGrafter"/>
</dbReference>
<dbReference type="InterPro" id="IPR015919">
    <property type="entry name" value="Cadherin-like_sf"/>
</dbReference>
<keyword evidence="4" id="KW-0677">Repeat</keyword>
<evidence type="ECO:0000259" key="12">
    <source>
        <dbReference type="PROSITE" id="PS50268"/>
    </source>
</evidence>
<keyword evidence="14" id="KW-1185">Reference proteome</keyword>
<dbReference type="Pfam" id="PF00028">
    <property type="entry name" value="Cadherin"/>
    <property type="match status" value="2"/>
</dbReference>
<evidence type="ECO:0000256" key="10">
    <source>
        <dbReference type="SAM" id="Phobius"/>
    </source>
</evidence>
<dbReference type="GO" id="GO:0016477">
    <property type="term" value="P:cell migration"/>
    <property type="evidence" value="ECO:0007669"/>
    <property type="project" value="TreeGrafter"/>
</dbReference>
<evidence type="ECO:0000313" key="13">
    <source>
        <dbReference type="EMBL" id="CAL1541678.1"/>
    </source>
</evidence>
<dbReference type="Proteomes" id="UP001497497">
    <property type="component" value="Unassembled WGS sequence"/>
</dbReference>
<keyword evidence="2 10" id="KW-0812">Transmembrane</keyword>
<evidence type="ECO:0000256" key="11">
    <source>
        <dbReference type="SAM" id="SignalP"/>
    </source>
</evidence>